<dbReference type="InterPro" id="IPR046118">
    <property type="entry name" value="DUF6115"/>
</dbReference>
<reference evidence="4" key="1">
    <citation type="submission" date="2021-09" db="EMBL/GenBank/DDBJ databases">
        <title>Genome analysis of Fictibacillus sp. KIGAM418 isolated from marine sediment.</title>
        <authorList>
            <person name="Seo M.-J."/>
            <person name="Cho E.-S."/>
            <person name="Hwang C.Y."/>
        </authorList>
    </citation>
    <scope>NUCLEOTIDE SEQUENCE</scope>
    <source>
        <strain evidence="4">KIGAM418</strain>
    </source>
</reference>
<comment type="caution">
    <text evidence="4">The sequence shown here is derived from an EMBL/GenBank/DDBJ whole genome shotgun (WGS) entry which is preliminary data.</text>
</comment>
<feature type="region of interest" description="Disordered" evidence="2">
    <location>
        <begin position="75"/>
        <end position="94"/>
    </location>
</feature>
<keyword evidence="3" id="KW-1133">Transmembrane helix</keyword>
<protein>
    <recommendedName>
        <fullName evidence="6">Swarming motility protein SwrB</fullName>
    </recommendedName>
</protein>
<feature type="coiled-coil region" evidence="1">
    <location>
        <begin position="40"/>
        <end position="67"/>
    </location>
</feature>
<evidence type="ECO:0000256" key="2">
    <source>
        <dbReference type="SAM" id="MobiDB-lite"/>
    </source>
</evidence>
<accession>A0A9X2BF87</accession>
<evidence type="ECO:0000313" key="4">
    <source>
        <dbReference type="EMBL" id="MCK6257037.1"/>
    </source>
</evidence>
<keyword evidence="3" id="KW-0472">Membrane</keyword>
<name>A0A9X2BF87_9BACL</name>
<dbReference type="Pfam" id="PF19610">
    <property type="entry name" value="DUF6115"/>
    <property type="match status" value="1"/>
</dbReference>
<sequence>MLYFLTTVSLVLNVLCFYLIAVLWQKQSGGGVALQDEQVKRELEDLLLAYASEMKEQNDEIMNLIKENCGTGPVKTEPAAENHIEDAKDSSPAAATENIQDAILHQDVLNYAESGYTAGEIAKMLDRGKGEIELILKFHGAR</sequence>
<dbReference type="EMBL" id="JAIWJX010000002">
    <property type="protein sequence ID" value="MCK6257037.1"/>
    <property type="molecule type" value="Genomic_DNA"/>
</dbReference>
<dbReference type="AlphaFoldDB" id="A0A9X2BF87"/>
<proteinExistence type="predicted"/>
<evidence type="ECO:0008006" key="6">
    <source>
        <dbReference type="Google" id="ProtNLM"/>
    </source>
</evidence>
<evidence type="ECO:0000313" key="5">
    <source>
        <dbReference type="Proteomes" id="UP001139011"/>
    </source>
</evidence>
<dbReference type="RefSeq" id="WP_248252601.1">
    <property type="nucleotide sequence ID" value="NZ_JAIWJX010000002.1"/>
</dbReference>
<evidence type="ECO:0000256" key="3">
    <source>
        <dbReference type="SAM" id="Phobius"/>
    </source>
</evidence>
<evidence type="ECO:0000256" key="1">
    <source>
        <dbReference type="SAM" id="Coils"/>
    </source>
</evidence>
<feature type="compositionally biased region" description="Basic and acidic residues" evidence="2">
    <location>
        <begin position="78"/>
        <end position="89"/>
    </location>
</feature>
<keyword evidence="3" id="KW-0812">Transmembrane</keyword>
<keyword evidence="1" id="KW-0175">Coiled coil</keyword>
<keyword evidence="5" id="KW-1185">Reference proteome</keyword>
<dbReference type="Proteomes" id="UP001139011">
    <property type="component" value="Unassembled WGS sequence"/>
</dbReference>
<organism evidence="4 5">
    <name type="scientific">Fictibacillus marinisediminis</name>
    <dbReference type="NCBI Taxonomy" id="2878389"/>
    <lineage>
        <taxon>Bacteria</taxon>
        <taxon>Bacillati</taxon>
        <taxon>Bacillota</taxon>
        <taxon>Bacilli</taxon>
        <taxon>Bacillales</taxon>
        <taxon>Fictibacillaceae</taxon>
        <taxon>Fictibacillus</taxon>
    </lineage>
</organism>
<gene>
    <name evidence="4" type="ORF">LCY76_10560</name>
</gene>
<feature type="transmembrane region" description="Helical" evidence="3">
    <location>
        <begin position="6"/>
        <end position="24"/>
    </location>
</feature>